<dbReference type="Pfam" id="PF01551">
    <property type="entry name" value="Peptidase_M23"/>
    <property type="match status" value="1"/>
</dbReference>
<proteinExistence type="predicted"/>
<dbReference type="Proteomes" id="UP000485484">
    <property type="component" value="Unassembled WGS sequence"/>
</dbReference>
<dbReference type="PANTHER" id="PTHR21666:SF270">
    <property type="entry name" value="MUREIN HYDROLASE ACTIVATOR ENVC"/>
    <property type="match status" value="1"/>
</dbReference>
<dbReference type="PANTHER" id="PTHR21666">
    <property type="entry name" value="PEPTIDASE-RELATED"/>
    <property type="match status" value="1"/>
</dbReference>
<dbReference type="CDD" id="cd12797">
    <property type="entry name" value="M23_peptidase"/>
    <property type="match status" value="1"/>
</dbReference>
<dbReference type="GO" id="GO:0004222">
    <property type="term" value="F:metalloendopeptidase activity"/>
    <property type="evidence" value="ECO:0007669"/>
    <property type="project" value="TreeGrafter"/>
</dbReference>
<reference evidence="2" key="1">
    <citation type="submission" date="2017-02" db="EMBL/GenBank/DDBJ databases">
        <title>Delving into the versatile metabolic prowess of the omnipresent phylum Bacteroidetes.</title>
        <authorList>
            <person name="Nobu M.K."/>
            <person name="Mei R."/>
            <person name="Narihiro T."/>
            <person name="Kuroda K."/>
            <person name="Liu W.-T."/>
        </authorList>
    </citation>
    <scope>NUCLEOTIDE SEQUENCE</scope>
    <source>
        <strain evidence="2">ADurb.Bin417</strain>
    </source>
</reference>
<dbReference type="InterPro" id="IPR050570">
    <property type="entry name" value="Cell_wall_metabolism_enzyme"/>
</dbReference>
<dbReference type="EMBL" id="MWAK01000400">
    <property type="protein sequence ID" value="OPZ89181.1"/>
    <property type="molecule type" value="Genomic_DNA"/>
</dbReference>
<dbReference type="AlphaFoldDB" id="A0A1V5M8N9"/>
<comment type="caution">
    <text evidence="2">The sequence shown here is derived from an EMBL/GenBank/DDBJ whole genome shotgun (WGS) entry which is preliminary data.</text>
</comment>
<keyword evidence="2" id="KW-0378">Hydrolase</keyword>
<dbReference type="InterPro" id="IPR011055">
    <property type="entry name" value="Dup_hybrid_motif"/>
</dbReference>
<dbReference type="SUPFAM" id="SSF51261">
    <property type="entry name" value="Duplicated hybrid motif"/>
    <property type="match status" value="1"/>
</dbReference>
<dbReference type="InterPro" id="IPR016047">
    <property type="entry name" value="M23ase_b-sheet_dom"/>
</dbReference>
<evidence type="ECO:0000259" key="1">
    <source>
        <dbReference type="Pfam" id="PF01551"/>
    </source>
</evidence>
<protein>
    <submittedName>
        <fullName evidence="2">Murein hydrolase activator NlpD</fullName>
    </submittedName>
</protein>
<name>A0A1V5M8N9_UNCT6</name>
<feature type="domain" description="M23ase beta-sheet core" evidence="1">
    <location>
        <begin position="2"/>
        <end position="72"/>
    </location>
</feature>
<dbReference type="Gene3D" id="2.70.70.10">
    <property type="entry name" value="Glucose Permease (Domain IIA)"/>
    <property type="match status" value="1"/>
</dbReference>
<accession>A0A1V5M8N9</accession>
<sequence length="77" mass="8807">MVFFAGETRNYKKTVIIDHQNGYFSVYGGDFSFECRKDQVVSAGGRIGRMADNQARPLLYFEIRRGAEPVNPLPYLK</sequence>
<organism evidence="2">
    <name type="scientific">candidate division TA06 bacterium ADurb.Bin417</name>
    <dbReference type="NCBI Taxonomy" id="1852828"/>
    <lineage>
        <taxon>Bacteria</taxon>
        <taxon>Bacteria division TA06</taxon>
    </lineage>
</organism>
<gene>
    <name evidence="2" type="primary">nlpD</name>
    <name evidence="2" type="ORF">BWY73_01552</name>
</gene>
<evidence type="ECO:0000313" key="2">
    <source>
        <dbReference type="EMBL" id="OPZ89181.1"/>
    </source>
</evidence>